<accession>A0A3G2R2W7</accession>
<dbReference type="RefSeq" id="WP_120765426.1">
    <property type="nucleotide sequence ID" value="NZ_CP033169.1"/>
</dbReference>
<dbReference type="Gene3D" id="3.40.50.2300">
    <property type="match status" value="2"/>
</dbReference>
<evidence type="ECO:0000256" key="4">
    <source>
        <dbReference type="SAM" id="SignalP"/>
    </source>
</evidence>
<keyword evidence="3 4" id="KW-0732">Signal</keyword>
<dbReference type="PROSITE" id="PS51257">
    <property type="entry name" value="PROKAR_LIPOPROTEIN"/>
    <property type="match status" value="1"/>
</dbReference>
<organism evidence="6 7">
    <name type="scientific">Biomaibacter acetigenes</name>
    <dbReference type="NCBI Taxonomy" id="2316383"/>
    <lineage>
        <taxon>Bacteria</taxon>
        <taxon>Bacillati</taxon>
        <taxon>Bacillota</taxon>
        <taxon>Clostridia</taxon>
        <taxon>Thermosediminibacterales</taxon>
        <taxon>Tepidanaerobacteraceae</taxon>
        <taxon>Biomaibacter</taxon>
    </lineage>
</organism>
<reference evidence="6 7" key="1">
    <citation type="submission" date="2018-10" db="EMBL/GenBank/DDBJ databases">
        <authorList>
            <person name="Zhang X."/>
        </authorList>
    </citation>
    <scope>NUCLEOTIDE SEQUENCE [LARGE SCALE GENOMIC DNA]</scope>
    <source>
        <strain evidence="6 7">SK-G1</strain>
    </source>
</reference>
<evidence type="ECO:0000256" key="2">
    <source>
        <dbReference type="ARBA" id="ARBA00007639"/>
    </source>
</evidence>
<feature type="signal peptide" evidence="4">
    <location>
        <begin position="1"/>
        <end position="26"/>
    </location>
</feature>
<dbReference type="Proteomes" id="UP000280960">
    <property type="component" value="Chromosome"/>
</dbReference>
<dbReference type="GO" id="GO:0030246">
    <property type="term" value="F:carbohydrate binding"/>
    <property type="evidence" value="ECO:0007669"/>
    <property type="project" value="UniProtKB-ARBA"/>
</dbReference>
<sequence>MKKVLSILLIVLMVGLILAGCSSKQAQQPAQQEQAQQQQQSQPQQEQAKKDKYEFAVIVKATDSDFWQYVLIGANNAAKDNPAIHVTTYGPPSEADIDKQVSILENVVNQKPDAIVIASTSSDATVPALEKAHDQGIKIITIDNKVKTDKIDSFLATDNIEAGGKAAQKLVDELKAKGIPLKGKVGIISAMAGVQVLIDRDKGFTDKLKELAPDIQIVGPRYVDNDVLKAVSAAENILTANKDVIGFFADNNMTGDGLSRVITERKLQDKVVAVAFDSDPEEIKALESGALKALILQDPYGMGYKGVMSAYDALQGKTLEKYINTGSTVVTKENMNQQEIKELLDPTLKKK</sequence>
<evidence type="ECO:0000256" key="3">
    <source>
        <dbReference type="ARBA" id="ARBA00022729"/>
    </source>
</evidence>
<keyword evidence="7" id="KW-1185">Reference proteome</keyword>
<dbReference type="AlphaFoldDB" id="A0A3G2R2W7"/>
<comment type="subcellular location">
    <subcellularLocation>
        <location evidence="1">Cell envelope</location>
    </subcellularLocation>
</comment>
<dbReference type="GO" id="GO:0030313">
    <property type="term" value="C:cell envelope"/>
    <property type="evidence" value="ECO:0007669"/>
    <property type="project" value="UniProtKB-SubCell"/>
</dbReference>
<dbReference type="InterPro" id="IPR028082">
    <property type="entry name" value="Peripla_BP_I"/>
</dbReference>
<dbReference type="Pfam" id="PF13407">
    <property type="entry name" value="Peripla_BP_4"/>
    <property type="match status" value="1"/>
</dbReference>
<name>A0A3G2R2W7_9FIRM</name>
<gene>
    <name evidence="6" type="ORF">D2962_03455</name>
</gene>
<dbReference type="CDD" id="cd20008">
    <property type="entry name" value="PBP1_ABC_sugar_binding-like"/>
    <property type="match status" value="1"/>
</dbReference>
<protein>
    <submittedName>
        <fullName evidence="6">LacI family transcriptional regulator</fullName>
    </submittedName>
</protein>
<dbReference type="PANTHER" id="PTHR46847">
    <property type="entry name" value="D-ALLOSE-BINDING PERIPLASMIC PROTEIN-RELATED"/>
    <property type="match status" value="1"/>
</dbReference>
<evidence type="ECO:0000313" key="7">
    <source>
        <dbReference type="Proteomes" id="UP000280960"/>
    </source>
</evidence>
<evidence type="ECO:0000313" key="6">
    <source>
        <dbReference type="EMBL" id="AYO29790.1"/>
    </source>
</evidence>
<proteinExistence type="inferred from homology"/>
<evidence type="ECO:0000256" key="1">
    <source>
        <dbReference type="ARBA" id="ARBA00004196"/>
    </source>
</evidence>
<feature type="chain" id="PRO_5018242604" evidence="4">
    <location>
        <begin position="27"/>
        <end position="351"/>
    </location>
</feature>
<dbReference type="EMBL" id="CP033169">
    <property type="protein sequence ID" value="AYO29790.1"/>
    <property type="molecule type" value="Genomic_DNA"/>
</dbReference>
<dbReference type="PANTHER" id="PTHR46847:SF1">
    <property type="entry name" value="D-ALLOSE-BINDING PERIPLASMIC PROTEIN-RELATED"/>
    <property type="match status" value="1"/>
</dbReference>
<dbReference type="InterPro" id="IPR025997">
    <property type="entry name" value="SBP_2_dom"/>
</dbReference>
<evidence type="ECO:0000259" key="5">
    <source>
        <dbReference type="Pfam" id="PF13407"/>
    </source>
</evidence>
<dbReference type="KEGG" id="bacg:D2962_03455"/>
<feature type="domain" description="Periplasmic binding protein" evidence="5">
    <location>
        <begin position="55"/>
        <end position="317"/>
    </location>
</feature>
<dbReference type="SUPFAM" id="SSF53822">
    <property type="entry name" value="Periplasmic binding protein-like I"/>
    <property type="match status" value="1"/>
</dbReference>
<comment type="similarity">
    <text evidence="2">Belongs to the bacterial solute-binding protein 2 family.</text>
</comment>